<dbReference type="PANTHER" id="PTHR31672">
    <property type="entry name" value="BNACNNG10540D PROTEIN"/>
    <property type="match status" value="1"/>
</dbReference>
<evidence type="ECO:0000313" key="2">
    <source>
        <dbReference type="EMBL" id="KAL2607445.1"/>
    </source>
</evidence>
<gene>
    <name evidence="2" type="ORF">R1flu_026018</name>
</gene>
<reference evidence="2 3" key="1">
    <citation type="submission" date="2024-09" db="EMBL/GenBank/DDBJ databases">
        <title>Chromosome-scale assembly of Riccia fluitans.</title>
        <authorList>
            <person name="Paukszto L."/>
            <person name="Sawicki J."/>
            <person name="Karawczyk K."/>
            <person name="Piernik-Szablinska J."/>
            <person name="Szczecinska M."/>
            <person name="Mazdziarz M."/>
        </authorList>
    </citation>
    <scope>NUCLEOTIDE SEQUENCE [LARGE SCALE GENOMIC DNA]</scope>
    <source>
        <strain evidence="2">Rf_01</strain>
        <tissue evidence="2">Aerial parts of the thallus</tissue>
    </source>
</reference>
<dbReference type="PANTHER" id="PTHR31672:SF7">
    <property type="entry name" value="F-BOX DOMAIN-CONTAINING PROTEIN"/>
    <property type="match status" value="1"/>
</dbReference>
<organism evidence="2 3">
    <name type="scientific">Riccia fluitans</name>
    <dbReference type="NCBI Taxonomy" id="41844"/>
    <lineage>
        <taxon>Eukaryota</taxon>
        <taxon>Viridiplantae</taxon>
        <taxon>Streptophyta</taxon>
        <taxon>Embryophyta</taxon>
        <taxon>Marchantiophyta</taxon>
        <taxon>Marchantiopsida</taxon>
        <taxon>Marchantiidae</taxon>
        <taxon>Marchantiales</taxon>
        <taxon>Ricciaceae</taxon>
        <taxon>Riccia</taxon>
    </lineage>
</organism>
<proteinExistence type="predicted"/>
<dbReference type="SUPFAM" id="SSF81383">
    <property type="entry name" value="F-box domain"/>
    <property type="match status" value="1"/>
</dbReference>
<dbReference type="InterPro" id="IPR006527">
    <property type="entry name" value="F-box-assoc_dom_typ1"/>
</dbReference>
<evidence type="ECO:0000313" key="3">
    <source>
        <dbReference type="Proteomes" id="UP001605036"/>
    </source>
</evidence>
<dbReference type="Pfam" id="PF07734">
    <property type="entry name" value="FBA_1"/>
    <property type="match status" value="1"/>
</dbReference>
<comment type="caution">
    <text evidence="2">The sequence shown here is derived from an EMBL/GenBank/DDBJ whole genome shotgun (WGS) entry which is preliminary data.</text>
</comment>
<dbReference type="Proteomes" id="UP001605036">
    <property type="component" value="Unassembled WGS sequence"/>
</dbReference>
<protein>
    <recommendedName>
        <fullName evidence="1">F-box domain-containing protein</fullName>
    </recommendedName>
</protein>
<dbReference type="EMBL" id="JBHFFA010000008">
    <property type="protein sequence ID" value="KAL2607445.1"/>
    <property type="molecule type" value="Genomic_DNA"/>
</dbReference>
<evidence type="ECO:0000259" key="1">
    <source>
        <dbReference type="SMART" id="SM00256"/>
    </source>
</evidence>
<dbReference type="Pfam" id="PF00646">
    <property type="entry name" value="F-box"/>
    <property type="match status" value="1"/>
</dbReference>
<dbReference type="SMART" id="SM00256">
    <property type="entry name" value="FBOX"/>
    <property type="match status" value="1"/>
</dbReference>
<dbReference type="InterPro" id="IPR015915">
    <property type="entry name" value="Kelch-typ_b-propeller"/>
</dbReference>
<name>A0ABD1XER8_9MARC</name>
<dbReference type="InterPro" id="IPR036047">
    <property type="entry name" value="F-box-like_dom_sf"/>
</dbReference>
<dbReference type="Gene3D" id="1.20.1280.50">
    <property type="match status" value="1"/>
</dbReference>
<dbReference type="CDD" id="cd22157">
    <property type="entry name" value="F-box_AtFBW1-like"/>
    <property type="match status" value="1"/>
</dbReference>
<dbReference type="SUPFAM" id="SSF117281">
    <property type="entry name" value="Kelch motif"/>
    <property type="match status" value="1"/>
</dbReference>
<dbReference type="InterPro" id="IPR050796">
    <property type="entry name" value="SCF_F-box_component"/>
</dbReference>
<dbReference type="AlphaFoldDB" id="A0ABD1XER8"/>
<sequence>MVSSCRTTSGCWMDPAVWSRQLPVEVLHTILSWLPIRSFCRMRCVSKGWNFFALDPGFKQIVSRIPPPMPFWLVFNLVDQDIVFDTSTGSWHEAGSYFYTSCFLSDTSFTKKGVITSSGSLLLITTTDRQDNSMVVFNPINKTKKWIPKMPRIKMCQTTGIIMDKKSGSFKIYVASEPMAGERMRLQVYDSVKNKWEQTGPLMRAGGRHEVLGAVLHGGSIYCLVARLSFNYSYQVYRVGIGEENWELVKATMPRGIKFPHLFEHKGRLMMGGGIQSGPLGFRSTLSGVFVWELVEGSDHQWVNILHKPPIRGSRVYPEEVFVVDTDGDTHDWKTRLQMPEKLLQELVHGHDYFFVANGDYVGVGSRSAGSGDAQIMRYMSNLTTGSWWPLPVPSRNFCRTTQIEVTSTILFEPRLDVVL</sequence>
<keyword evidence="3" id="KW-1185">Reference proteome</keyword>
<dbReference type="InterPro" id="IPR001810">
    <property type="entry name" value="F-box_dom"/>
</dbReference>
<dbReference type="Gene3D" id="2.120.10.80">
    <property type="entry name" value="Kelch-type beta propeller"/>
    <property type="match status" value="1"/>
</dbReference>
<feature type="domain" description="F-box" evidence="1">
    <location>
        <begin position="22"/>
        <end position="62"/>
    </location>
</feature>
<accession>A0ABD1XER8</accession>